<evidence type="ECO:0000313" key="2">
    <source>
        <dbReference type="EMBL" id="MBB6431575.1"/>
    </source>
</evidence>
<dbReference type="EMBL" id="JACHGY010000001">
    <property type="protein sequence ID" value="MBB6431575.1"/>
    <property type="molecule type" value="Genomic_DNA"/>
</dbReference>
<accession>A0A7X0HBZ3</accession>
<protein>
    <submittedName>
        <fullName evidence="2">Uncharacterized protein</fullName>
    </submittedName>
</protein>
<sequence>MNWKSIGLIAVALAWGPMTGAQEVVFDISSEADVRRLLPKSQAKAKGMAGRGGLKVRTAQGPGGEAAILIGGKVDGSLYPNATYGDVLLPGTGYHGINIDPDWMGRPYTIQYEVYLGAGHGVQSMSLSTRFMADLDDNQIVKFEDPGNEFAHRLETFAAVGGPDLAVVDAWQTVSTTAVIPTADKAGNAIGQMNVSINLGTIGAPKGQVWVRNIRITLEAPADESQDDPPAEEAPPVEEEVPEPE</sequence>
<dbReference type="Proteomes" id="UP000541810">
    <property type="component" value="Unassembled WGS sequence"/>
</dbReference>
<name>A0A7X0HBZ3_9BACT</name>
<evidence type="ECO:0000313" key="3">
    <source>
        <dbReference type="Proteomes" id="UP000541810"/>
    </source>
</evidence>
<feature type="region of interest" description="Disordered" evidence="1">
    <location>
        <begin position="219"/>
        <end position="245"/>
    </location>
</feature>
<proteinExistence type="predicted"/>
<feature type="compositionally biased region" description="Acidic residues" evidence="1">
    <location>
        <begin position="221"/>
        <end position="245"/>
    </location>
</feature>
<keyword evidence="3" id="KW-1185">Reference proteome</keyword>
<dbReference type="RefSeq" id="WP_184679031.1">
    <property type="nucleotide sequence ID" value="NZ_JACHGY010000001.1"/>
</dbReference>
<gene>
    <name evidence="2" type="ORF">HNQ40_003381</name>
</gene>
<evidence type="ECO:0000256" key="1">
    <source>
        <dbReference type="SAM" id="MobiDB-lite"/>
    </source>
</evidence>
<reference evidence="2 3" key="1">
    <citation type="submission" date="2020-08" db="EMBL/GenBank/DDBJ databases">
        <title>Genomic Encyclopedia of Type Strains, Phase IV (KMG-IV): sequencing the most valuable type-strain genomes for metagenomic binning, comparative biology and taxonomic classification.</title>
        <authorList>
            <person name="Goeker M."/>
        </authorList>
    </citation>
    <scope>NUCLEOTIDE SEQUENCE [LARGE SCALE GENOMIC DNA]</scope>
    <source>
        <strain evidence="2 3">DSM 103725</strain>
    </source>
</reference>
<dbReference type="AlphaFoldDB" id="A0A7X0HBZ3"/>
<comment type="caution">
    <text evidence="2">The sequence shown here is derived from an EMBL/GenBank/DDBJ whole genome shotgun (WGS) entry which is preliminary data.</text>
</comment>
<organism evidence="2 3">
    <name type="scientific">Algisphaera agarilytica</name>
    <dbReference type="NCBI Taxonomy" id="1385975"/>
    <lineage>
        <taxon>Bacteria</taxon>
        <taxon>Pseudomonadati</taxon>
        <taxon>Planctomycetota</taxon>
        <taxon>Phycisphaerae</taxon>
        <taxon>Phycisphaerales</taxon>
        <taxon>Phycisphaeraceae</taxon>
        <taxon>Algisphaera</taxon>
    </lineage>
</organism>